<feature type="repeat" description="WD" evidence="3">
    <location>
        <begin position="1260"/>
        <end position="1290"/>
    </location>
</feature>
<dbReference type="PROSITE" id="PS50294">
    <property type="entry name" value="WD_REPEATS_REGION"/>
    <property type="match status" value="14"/>
</dbReference>
<dbReference type="GO" id="GO:0005634">
    <property type="term" value="C:nucleus"/>
    <property type="evidence" value="ECO:0007669"/>
    <property type="project" value="TreeGrafter"/>
</dbReference>
<feature type="repeat" description="WD" evidence="3">
    <location>
        <begin position="913"/>
        <end position="954"/>
    </location>
</feature>
<feature type="domain" description="Nephrocystin 3-like N-terminal" evidence="5">
    <location>
        <begin position="203"/>
        <end position="306"/>
    </location>
</feature>
<feature type="compositionally biased region" description="Polar residues" evidence="4">
    <location>
        <begin position="21"/>
        <end position="32"/>
    </location>
</feature>
<feature type="region of interest" description="Disordered" evidence="4">
    <location>
        <begin position="1"/>
        <end position="32"/>
    </location>
</feature>
<feature type="repeat" description="WD" evidence="3">
    <location>
        <begin position="1174"/>
        <end position="1215"/>
    </location>
</feature>
<dbReference type="PRINTS" id="PR00320">
    <property type="entry name" value="GPROTEINBRPT"/>
</dbReference>
<evidence type="ECO:0000259" key="5">
    <source>
        <dbReference type="Pfam" id="PF24883"/>
    </source>
</evidence>
<protein>
    <recommendedName>
        <fullName evidence="5">Nephrocystin 3-like N-terminal domain-containing protein</fullName>
    </recommendedName>
</protein>
<organism evidence="6 7">
    <name type="scientific">Collybiopsis confluens</name>
    <dbReference type="NCBI Taxonomy" id="2823264"/>
    <lineage>
        <taxon>Eukaryota</taxon>
        <taxon>Fungi</taxon>
        <taxon>Dikarya</taxon>
        <taxon>Basidiomycota</taxon>
        <taxon>Agaricomycotina</taxon>
        <taxon>Agaricomycetes</taxon>
        <taxon>Agaricomycetidae</taxon>
        <taxon>Agaricales</taxon>
        <taxon>Marasmiineae</taxon>
        <taxon>Omphalotaceae</taxon>
        <taxon>Collybiopsis</taxon>
    </lineage>
</organism>
<feature type="repeat" description="WD" evidence="3">
    <location>
        <begin position="741"/>
        <end position="776"/>
    </location>
</feature>
<feature type="repeat" description="WD" evidence="3">
    <location>
        <begin position="956"/>
        <end position="997"/>
    </location>
</feature>
<dbReference type="GO" id="GO:1990234">
    <property type="term" value="C:transferase complex"/>
    <property type="evidence" value="ECO:0007669"/>
    <property type="project" value="UniProtKB-ARBA"/>
</dbReference>
<dbReference type="SUPFAM" id="SSF50978">
    <property type="entry name" value="WD40 repeat-like"/>
    <property type="match status" value="1"/>
</dbReference>
<dbReference type="Pfam" id="PF24883">
    <property type="entry name" value="NPHP3_N"/>
    <property type="match status" value="1"/>
</dbReference>
<evidence type="ECO:0000256" key="2">
    <source>
        <dbReference type="ARBA" id="ARBA00022737"/>
    </source>
</evidence>
<keyword evidence="7" id="KW-1185">Reference proteome</keyword>
<proteinExistence type="predicted"/>
<dbReference type="OrthoDB" id="538223at2759"/>
<dbReference type="InterPro" id="IPR056884">
    <property type="entry name" value="NPHP3-like_N"/>
</dbReference>
<feature type="repeat" description="WD" evidence="3">
    <location>
        <begin position="1002"/>
        <end position="1043"/>
    </location>
</feature>
<dbReference type="Proteomes" id="UP000518752">
    <property type="component" value="Unassembled WGS sequence"/>
</dbReference>
<dbReference type="InterPro" id="IPR036322">
    <property type="entry name" value="WD40_repeat_dom_sf"/>
</dbReference>
<evidence type="ECO:0000256" key="4">
    <source>
        <dbReference type="SAM" id="MobiDB-lite"/>
    </source>
</evidence>
<dbReference type="PANTHER" id="PTHR22847">
    <property type="entry name" value="WD40 REPEAT PROTEIN"/>
    <property type="match status" value="1"/>
</dbReference>
<evidence type="ECO:0000313" key="6">
    <source>
        <dbReference type="EMBL" id="KAF5362588.1"/>
    </source>
</evidence>
<evidence type="ECO:0000256" key="1">
    <source>
        <dbReference type="ARBA" id="ARBA00022574"/>
    </source>
</evidence>
<dbReference type="InterPro" id="IPR015943">
    <property type="entry name" value="WD40/YVTN_repeat-like_dom_sf"/>
</dbReference>
<comment type="caution">
    <text evidence="6">The sequence shown here is derived from an EMBL/GenBank/DDBJ whole genome shotgun (WGS) entry which is preliminary data.</text>
</comment>
<evidence type="ECO:0000313" key="7">
    <source>
        <dbReference type="Proteomes" id="UP000518752"/>
    </source>
</evidence>
<dbReference type="InterPro" id="IPR019775">
    <property type="entry name" value="WD40_repeat_CS"/>
</dbReference>
<feature type="repeat" description="WD" evidence="3">
    <location>
        <begin position="1131"/>
        <end position="1172"/>
    </location>
</feature>
<dbReference type="Gene3D" id="2.130.10.10">
    <property type="entry name" value="YVTN repeat-like/Quinoprotein amine dehydrogenase"/>
    <property type="match status" value="7"/>
</dbReference>
<feature type="repeat" description="WD" evidence="3">
    <location>
        <begin position="1217"/>
        <end position="1258"/>
    </location>
</feature>
<dbReference type="EMBL" id="JAACJN010000202">
    <property type="protein sequence ID" value="KAF5362588.1"/>
    <property type="molecule type" value="Genomic_DNA"/>
</dbReference>
<dbReference type="PROSITE" id="PS50082">
    <property type="entry name" value="WD_REPEATS_2"/>
    <property type="match status" value="14"/>
</dbReference>
<feature type="repeat" description="WD" evidence="3">
    <location>
        <begin position="1045"/>
        <end position="1086"/>
    </location>
</feature>
<feature type="repeat" description="WD" evidence="3">
    <location>
        <begin position="698"/>
        <end position="739"/>
    </location>
</feature>
<dbReference type="SUPFAM" id="SSF50998">
    <property type="entry name" value="Quinoprotein alcohol dehydrogenase-like"/>
    <property type="match status" value="2"/>
</dbReference>
<dbReference type="Pfam" id="PF00400">
    <property type="entry name" value="WD40"/>
    <property type="match status" value="14"/>
</dbReference>
<sequence length="1400" mass="153951">MPNFLEPAENSSQKWKKDKSCQTTPASSGQTGLIASADCSPHVSHIDNKDYAIGTIDVARKLPMVGLNTFSATPLNQVGPTINQDRTVQNLLPAETNIPPGSFQYASNFIINSPIFYPQNQGSGFTELLKELAKELPYSKEAFFDTDMGVQNGRRFCTPGTRTQILGTIEAWAATLNPYSPSGYWISGMAGTGKSTIAMSLSECNNYHRIIPTLSYQLAKFSGLFASALREALAPDLDLCLKKPAVQVEYLLIRPWEKVAGKLKCIPIVVIDALDECVDVFHLLEPLMSGIQSQRLKGLKFLFTSRPEQKISAIIHETALALNLGPVVRELILHQIEEAFVKEDIMSYLQDELQDIVSFEEDINSLANLSGRLFIYAATVVKLVQTGNAARSRKQERLKNIVRQGQNPENLQSLYANIMTNAIDNNGVTPKEIADDWKLVHIIMSLAKPLSCNAIAKLVPEGKEELVEHLVERLQAVLYIDKDSKAVFTFHVSFADFITKDSSIALKLKLPVYDAKLQHDLLSIACLQTLFDKLYFNMCSFASSFVLDTEVDNFRNILETKITETLGYCCNFWTFHYAQCSVGEQMIALLRKVLRERGIFWIEAMSLQDRLQECGACIQYIINQLTGNKNFQQCKEVLKSLQELLFLFASGKGKGRTPHLYISAMPFWDNVWDCEPKICRKASVQQIGSTVYSEAMTIIQANASVKTVAFSTDGTKIVSGSVDKTVRMWDAMTGAPLGSSLQGHEDCVKSVAFSPNGNKIVSGSVDKTLRIWDANTAVQLGPSIKGHDHSVESVAFSPDGTQIVSGSRDKTVRIWDAMTGAQLGQSLKGHENCVKCVAFSPDGTKIVSGSWDKTVRIWDSTTGAQVGQSLQGHKDWVQSVAVSPDGTRVVSGSWDRTVRIWDLATGTQLGQSLVGHEHWVQSVAFSPDGTKIVSGSVDKTVGIWDVATGTQLGQLLEGHSHSVESVAFSPDGTRIVSGSRDKTIRMWDIVTGAQLQLKSQALDGHKSWVHSVAFSPDGTKIVSGSWDKTLKMWDTVTGACVGQSFKDHEDWVQSVAFSLDGTKIVSASLDQKIKIWDAKTGAQLGQSLEGHKNWIQSVAFSPDGSKIVSGSVDNTVRIWNVMTGTQLGDPLQGHDLSVDSVSFSRDGTKIVSGSWDKTVRIWDAMTGVQIGQSLLGHDACIQSVAFSPDGTRIVSGSWDKTVRIWDVKTGVQLGESLEGHEHSVTSVAFSPDGTRIVSGSWDKTVRVWDATTGAQLGQSLEGHNNWVLTVGFSGTRIVSGSADKTVRIWDATPCPQLSHYLEGQENRFPSDGISNVNDSINACLNHNFSCVKGPEYWTIDSDGWIKLPSNPEPVVWIPPRYRRNLWTPRTTCIISRHGYTKLSLEDCVYGQEWAKCIEGE</sequence>
<dbReference type="CDD" id="cd00200">
    <property type="entry name" value="WD40"/>
    <property type="match status" value="3"/>
</dbReference>
<dbReference type="SUPFAM" id="SSF52540">
    <property type="entry name" value="P-loop containing nucleoside triphosphate hydrolases"/>
    <property type="match status" value="1"/>
</dbReference>
<keyword evidence="2" id="KW-0677">Repeat</keyword>
<evidence type="ECO:0000256" key="3">
    <source>
        <dbReference type="PROSITE-ProRule" id="PRU00221"/>
    </source>
</evidence>
<dbReference type="InterPro" id="IPR011047">
    <property type="entry name" value="Quinoprotein_ADH-like_sf"/>
</dbReference>
<feature type="repeat" description="WD" evidence="3">
    <location>
        <begin position="784"/>
        <end position="825"/>
    </location>
</feature>
<dbReference type="SMART" id="SM00320">
    <property type="entry name" value="WD40"/>
    <property type="match status" value="14"/>
</dbReference>
<feature type="repeat" description="WD" evidence="3">
    <location>
        <begin position="870"/>
        <end position="911"/>
    </location>
</feature>
<dbReference type="PANTHER" id="PTHR22847:SF637">
    <property type="entry name" value="WD REPEAT DOMAIN 5B"/>
    <property type="match status" value="1"/>
</dbReference>
<dbReference type="InterPro" id="IPR020472">
    <property type="entry name" value="WD40_PAC1"/>
</dbReference>
<reference evidence="6 7" key="1">
    <citation type="journal article" date="2020" name="ISME J.">
        <title>Uncovering the hidden diversity of litter-decomposition mechanisms in mushroom-forming fungi.</title>
        <authorList>
            <person name="Floudas D."/>
            <person name="Bentzer J."/>
            <person name="Ahren D."/>
            <person name="Johansson T."/>
            <person name="Persson P."/>
            <person name="Tunlid A."/>
        </authorList>
    </citation>
    <scope>NUCLEOTIDE SEQUENCE [LARGE SCALE GENOMIC DNA]</scope>
    <source>
        <strain evidence="6 7">CBS 406.79</strain>
    </source>
</reference>
<dbReference type="InterPro" id="IPR001680">
    <property type="entry name" value="WD40_rpt"/>
</dbReference>
<feature type="repeat" description="WD" evidence="3">
    <location>
        <begin position="1088"/>
        <end position="1129"/>
    </location>
</feature>
<accession>A0A8H5LMH1</accession>
<name>A0A8H5LMH1_9AGAR</name>
<keyword evidence="1 3" id="KW-0853">WD repeat</keyword>
<feature type="repeat" description="WD" evidence="3">
    <location>
        <begin position="827"/>
        <end position="868"/>
    </location>
</feature>
<gene>
    <name evidence="6" type="ORF">D9757_013311</name>
</gene>
<dbReference type="PROSITE" id="PS00678">
    <property type="entry name" value="WD_REPEATS_1"/>
    <property type="match status" value="8"/>
</dbReference>
<dbReference type="InterPro" id="IPR027417">
    <property type="entry name" value="P-loop_NTPase"/>
</dbReference>